<keyword evidence="5" id="KW-0067">ATP-binding</keyword>
<keyword evidence="6" id="KW-1133">Transmembrane helix</keyword>
<gene>
    <name evidence="8" type="ORF">NB063_09655</name>
</gene>
<feature type="transmembrane region" description="Helical" evidence="6">
    <location>
        <begin position="40"/>
        <end position="57"/>
    </location>
</feature>
<keyword evidence="6" id="KW-0812">Transmembrane</keyword>
<evidence type="ECO:0000256" key="4">
    <source>
        <dbReference type="ARBA" id="ARBA00022741"/>
    </source>
</evidence>
<feature type="transmembrane region" description="Helical" evidence="6">
    <location>
        <begin position="63"/>
        <end position="81"/>
    </location>
</feature>
<evidence type="ECO:0000256" key="1">
    <source>
        <dbReference type="ARBA" id="ARBA00000877"/>
    </source>
</evidence>
<keyword evidence="4" id="KW-0547">Nucleotide-binding</keyword>
<evidence type="ECO:0000256" key="2">
    <source>
        <dbReference type="ARBA" id="ARBA00022679"/>
    </source>
</evidence>
<sequence length="386" mass="42138">MPFDLQIPSVSFVDLLDIGIFAMAVYVLLAIGIQRGSRRGLAVIGIFVAIYVLAMRWQMPLSLTVFRVGFSAMIVSIAIVYQDDVRAAAERIGRWMLGGRSLVVSNASKIADTLVHAAFHMAEKRTGALIVIQGRDALDRLLDGGIDLDAVASAPLFYSLFDPNSAGHDGAVVMRNGRVAKFATHLPLAKCGRADDFGTRHHAALGLADCCDAFVIVVSEERGCVSVAHGGRLDKMEGPGALATRLQSFNAYRRLNERKVTLSELFRKRVVIKLAALLIATGCWWMISSGANEVYRTFVVPVEYRNVAEHVKLSQTLTQEVKVTLAGSETAFRFLAPSSIVVSLDLEDVAAGKRQFNVTPDTVRHPNNLRVTAIEPRSVRVKVEPH</sequence>
<dbReference type="PANTHER" id="PTHR34185:SF1">
    <property type="entry name" value="DIADENYLATE CYCLASE"/>
    <property type="match status" value="1"/>
</dbReference>
<proteinExistence type="predicted"/>
<name>A0ABT0U2P9_9BACT</name>
<feature type="transmembrane region" description="Helical" evidence="6">
    <location>
        <begin position="270"/>
        <end position="287"/>
    </location>
</feature>
<evidence type="ECO:0000313" key="9">
    <source>
        <dbReference type="Proteomes" id="UP001202961"/>
    </source>
</evidence>
<evidence type="ECO:0000256" key="6">
    <source>
        <dbReference type="SAM" id="Phobius"/>
    </source>
</evidence>
<dbReference type="EMBL" id="JAMQBK010000024">
    <property type="protein sequence ID" value="MCM2370871.1"/>
    <property type="molecule type" value="Genomic_DNA"/>
</dbReference>
<dbReference type="InterPro" id="IPR003390">
    <property type="entry name" value="DNA_integrity_scan_DisA_N"/>
</dbReference>
<dbReference type="PROSITE" id="PS51794">
    <property type="entry name" value="DAC"/>
    <property type="match status" value="1"/>
</dbReference>
<dbReference type="InterPro" id="IPR050338">
    <property type="entry name" value="DisA"/>
</dbReference>
<feature type="transmembrane region" description="Helical" evidence="6">
    <location>
        <begin position="12"/>
        <end position="33"/>
    </location>
</feature>
<dbReference type="Gene3D" id="2.170.120.30">
    <property type="match status" value="1"/>
</dbReference>
<protein>
    <submittedName>
        <fullName evidence="8">Diadenylate cyclase</fullName>
    </submittedName>
</protein>
<evidence type="ECO:0000313" key="8">
    <source>
        <dbReference type="EMBL" id="MCM2370871.1"/>
    </source>
</evidence>
<dbReference type="InterPro" id="IPR012505">
    <property type="entry name" value="YbbR"/>
</dbReference>
<keyword evidence="9" id="KW-1185">Reference proteome</keyword>
<accession>A0ABT0U2P9</accession>
<dbReference type="Gene3D" id="3.40.1700.10">
    <property type="entry name" value="DNA integrity scanning protein, DisA, N-terminal domain"/>
    <property type="match status" value="1"/>
</dbReference>
<dbReference type="Proteomes" id="UP001202961">
    <property type="component" value="Unassembled WGS sequence"/>
</dbReference>
<comment type="caution">
    <text evidence="8">The sequence shown here is derived from an EMBL/GenBank/DDBJ whole genome shotgun (WGS) entry which is preliminary data.</text>
</comment>
<reference evidence="8 9" key="1">
    <citation type="journal article" date="2022" name="Syst. Appl. Microbiol.">
        <title>Rhodopirellula aestuarii sp. nov., a novel member of the genus Rhodopirellula isolated from brackish sediments collected in the Tagus River estuary, Portugal.</title>
        <authorList>
            <person name="Vitorino I.R."/>
            <person name="Klimek D."/>
            <person name="Calusinska M."/>
            <person name="Lobo-da-Cunha A."/>
            <person name="Vasconcelos V."/>
            <person name="Lage O.M."/>
        </authorList>
    </citation>
    <scope>NUCLEOTIDE SEQUENCE [LARGE SCALE GENOMIC DNA]</scope>
    <source>
        <strain evidence="8 9">ICT_H3.1</strain>
    </source>
</reference>
<dbReference type="InterPro" id="IPR036888">
    <property type="entry name" value="DNA_integrity_DisA_N_sf"/>
</dbReference>
<evidence type="ECO:0000256" key="5">
    <source>
        <dbReference type="ARBA" id="ARBA00022840"/>
    </source>
</evidence>
<dbReference type="Pfam" id="PF02457">
    <property type="entry name" value="DAC"/>
    <property type="match status" value="1"/>
</dbReference>
<feature type="domain" description="DAC" evidence="7">
    <location>
        <begin position="82"/>
        <end position="239"/>
    </location>
</feature>
<dbReference type="PANTHER" id="PTHR34185">
    <property type="entry name" value="DIADENYLATE CYCLASE"/>
    <property type="match status" value="1"/>
</dbReference>
<organism evidence="8 9">
    <name type="scientific">Aporhodopirellula aestuarii</name>
    <dbReference type="NCBI Taxonomy" id="2950107"/>
    <lineage>
        <taxon>Bacteria</taxon>
        <taxon>Pseudomonadati</taxon>
        <taxon>Planctomycetota</taxon>
        <taxon>Planctomycetia</taxon>
        <taxon>Pirellulales</taxon>
        <taxon>Pirellulaceae</taxon>
        <taxon>Aporhodopirellula</taxon>
    </lineage>
</organism>
<keyword evidence="2" id="KW-0808">Transferase</keyword>
<dbReference type="Pfam" id="PF07949">
    <property type="entry name" value="YbbR"/>
    <property type="match status" value="1"/>
</dbReference>
<comment type="catalytic activity">
    <reaction evidence="1">
        <text>2 ATP = 3',3'-c-di-AMP + 2 diphosphate</text>
        <dbReference type="Rhea" id="RHEA:35655"/>
        <dbReference type="ChEBI" id="CHEBI:30616"/>
        <dbReference type="ChEBI" id="CHEBI:33019"/>
        <dbReference type="ChEBI" id="CHEBI:71500"/>
        <dbReference type="EC" id="2.7.7.85"/>
    </reaction>
</comment>
<evidence type="ECO:0000259" key="7">
    <source>
        <dbReference type="PROSITE" id="PS51794"/>
    </source>
</evidence>
<dbReference type="RefSeq" id="WP_250928512.1">
    <property type="nucleotide sequence ID" value="NZ_JAMQBK010000024.1"/>
</dbReference>
<keyword evidence="6" id="KW-0472">Membrane</keyword>
<evidence type="ECO:0000256" key="3">
    <source>
        <dbReference type="ARBA" id="ARBA00022695"/>
    </source>
</evidence>
<dbReference type="SUPFAM" id="SSF143597">
    <property type="entry name" value="YojJ-like"/>
    <property type="match status" value="1"/>
</dbReference>
<keyword evidence="3" id="KW-0548">Nucleotidyltransferase</keyword>